<organism evidence="1 2">
    <name type="scientific">Chaenocephalus aceratus</name>
    <name type="common">Blackfin icefish</name>
    <name type="synonym">Chaenichthys aceratus</name>
    <dbReference type="NCBI Taxonomy" id="36190"/>
    <lineage>
        <taxon>Eukaryota</taxon>
        <taxon>Metazoa</taxon>
        <taxon>Chordata</taxon>
        <taxon>Craniata</taxon>
        <taxon>Vertebrata</taxon>
        <taxon>Euteleostomi</taxon>
        <taxon>Actinopterygii</taxon>
        <taxon>Neopterygii</taxon>
        <taxon>Teleostei</taxon>
        <taxon>Neoteleostei</taxon>
        <taxon>Acanthomorphata</taxon>
        <taxon>Eupercaria</taxon>
        <taxon>Perciformes</taxon>
        <taxon>Notothenioidei</taxon>
        <taxon>Channichthyidae</taxon>
        <taxon>Chaenocephalus</taxon>
    </lineage>
</organism>
<dbReference type="EMBL" id="CM043792">
    <property type="protein sequence ID" value="KAI4822487.1"/>
    <property type="molecule type" value="Genomic_DNA"/>
</dbReference>
<protein>
    <submittedName>
        <fullName evidence="1">Uncharacterized protein</fullName>
    </submittedName>
</protein>
<accession>A0ACB9X7X0</accession>
<evidence type="ECO:0000313" key="2">
    <source>
        <dbReference type="Proteomes" id="UP001057452"/>
    </source>
</evidence>
<reference evidence="1" key="1">
    <citation type="submission" date="2022-05" db="EMBL/GenBank/DDBJ databases">
        <title>Chromosome-level genome of Chaenocephalus aceratus.</title>
        <authorList>
            <person name="Park H."/>
        </authorList>
    </citation>
    <scope>NUCLEOTIDE SEQUENCE</scope>
    <source>
        <strain evidence="1">KU_202001</strain>
    </source>
</reference>
<dbReference type="Proteomes" id="UP001057452">
    <property type="component" value="Chromosome 8"/>
</dbReference>
<evidence type="ECO:0000313" key="1">
    <source>
        <dbReference type="EMBL" id="KAI4822487.1"/>
    </source>
</evidence>
<feature type="non-terminal residue" evidence="1">
    <location>
        <position position="113"/>
    </location>
</feature>
<proteinExistence type="predicted"/>
<sequence length="113" mass="12175">KVPGIIIIPSEWNQRVLLYVNECCSVALVREPYSNTPRGSVDQMEQAGRCAAASQGSEREKGHSAPLPASNPVCPGEIEGSGRPRRTRGATNTITSLSQTLNGALRLFNKAKR</sequence>
<keyword evidence="2" id="KW-1185">Reference proteome</keyword>
<feature type="non-terminal residue" evidence="1">
    <location>
        <position position="1"/>
    </location>
</feature>
<comment type="caution">
    <text evidence="1">The sequence shown here is derived from an EMBL/GenBank/DDBJ whole genome shotgun (WGS) entry which is preliminary data.</text>
</comment>
<gene>
    <name evidence="1" type="ORF">KUCAC02_008032</name>
</gene>
<name>A0ACB9X7X0_CHAAC</name>